<dbReference type="AlphaFoldDB" id="A0A3A6QJ61"/>
<name>A0A3A6QJ61_9VIBR</name>
<protein>
    <submittedName>
        <fullName evidence="2">Restriction endonuclease subunit R</fullName>
    </submittedName>
</protein>
<dbReference type="OrthoDB" id="9804145at2"/>
<dbReference type="EMBL" id="QVMU01000024">
    <property type="protein sequence ID" value="RJX67315.1"/>
    <property type="molecule type" value="Genomic_DNA"/>
</dbReference>
<evidence type="ECO:0000259" key="1">
    <source>
        <dbReference type="Pfam" id="PF19778"/>
    </source>
</evidence>
<organism evidence="2 3">
    <name type="scientific">Vibrio sinensis</name>
    <dbReference type="NCBI Taxonomy" id="2302434"/>
    <lineage>
        <taxon>Bacteria</taxon>
        <taxon>Pseudomonadati</taxon>
        <taxon>Pseudomonadota</taxon>
        <taxon>Gammaproteobacteria</taxon>
        <taxon>Vibrionales</taxon>
        <taxon>Vibrionaceae</taxon>
        <taxon>Vibrio</taxon>
    </lineage>
</organism>
<keyword evidence="2" id="KW-0255">Endonuclease</keyword>
<dbReference type="InterPro" id="IPR045572">
    <property type="entry name" value="RE_endonuc_C"/>
</dbReference>
<accession>A0A3A6QJ61</accession>
<sequence length="101" mass="11581">MNYATKPTKKPKNSIKIPVSGGYSYSPDFAYVVKTDSGDYLNFIIETKNVDGKDNLRKEEERKIEHAKELFNQISKDIKVEFKTQYAGDKIIELVKQSFAV</sequence>
<gene>
    <name evidence="2" type="ORF">DZ860_18830</name>
</gene>
<comment type="caution">
    <text evidence="2">The sequence shown here is derived from an EMBL/GenBank/DDBJ whole genome shotgun (WGS) entry which is preliminary data.</text>
</comment>
<dbReference type="Pfam" id="PF19778">
    <property type="entry name" value="RE_endonuc"/>
    <property type="match status" value="1"/>
</dbReference>
<evidence type="ECO:0000313" key="3">
    <source>
        <dbReference type="Proteomes" id="UP000273252"/>
    </source>
</evidence>
<evidence type="ECO:0000313" key="2">
    <source>
        <dbReference type="EMBL" id="RJX67315.1"/>
    </source>
</evidence>
<dbReference type="GO" id="GO:0015668">
    <property type="term" value="F:type III site-specific deoxyribonuclease activity"/>
    <property type="evidence" value="ECO:0007669"/>
    <property type="project" value="InterPro"/>
</dbReference>
<dbReference type="Proteomes" id="UP000273252">
    <property type="component" value="Unassembled WGS sequence"/>
</dbReference>
<reference evidence="2 3" key="1">
    <citation type="submission" date="2018-08" db="EMBL/GenBank/DDBJ databases">
        <title>Vibrio isolated from the Eastern China Marginal Seas.</title>
        <authorList>
            <person name="Li Y."/>
        </authorList>
    </citation>
    <scope>NUCLEOTIDE SEQUENCE [LARGE SCALE GENOMIC DNA]</scope>
    <source>
        <strain evidence="2 3">BEI233</strain>
    </source>
</reference>
<keyword evidence="2" id="KW-0540">Nuclease</keyword>
<feature type="domain" description="Type III restriction enzyme C-terminal endonuclease" evidence="1">
    <location>
        <begin position="9"/>
        <end position="84"/>
    </location>
</feature>
<keyword evidence="2" id="KW-0378">Hydrolase</keyword>
<proteinExistence type="predicted"/>
<keyword evidence="3" id="KW-1185">Reference proteome</keyword>